<dbReference type="Pfam" id="PF12705">
    <property type="entry name" value="PDDEXK_1"/>
    <property type="match status" value="1"/>
</dbReference>
<reference evidence="17 18" key="2">
    <citation type="submission" date="2008-10" db="EMBL/GenBank/DDBJ databases">
        <title>Draft genome sequence of Clostridium hiranonis (DSM 13275).</title>
        <authorList>
            <person name="Sudarsanam P."/>
            <person name="Ley R."/>
            <person name="Guruge J."/>
            <person name="Turnbaugh P.J."/>
            <person name="Mahowald M."/>
            <person name="Liep D."/>
            <person name="Gordon J."/>
        </authorList>
    </citation>
    <scope>NUCLEOTIDE SEQUENCE [LARGE SCALE GENOMIC DNA]</scope>
    <source>
        <strain evidence="17 18">DSM 13275</strain>
    </source>
</reference>
<evidence type="ECO:0000256" key="12">
    <source>
        <dbReference type="ARBA" id="ARBA00048988"/>
    </source>
</evidence>
<dbReference type="InterPro" id="IPR011335">
    <property type="entry name" value="Restrct_endonuc-II-like"/>
</dbReference>
<evidence type="ECO:0000256" key="11">
    <source>
        <dbReference type="ARBA" id="ARBA00034617"/>
    </source>
</evidence>
<evidence type="ECO:0000256" key="2">
    <source>
        <dbReference type="ARBA" id="ARBA00022741"/>
    </source>
</evidence>
<reference evidence="17 18" key="1">
    <citation type="submission" date="2008-09" db="EMBL/GenBank/DDBJ databases">
        <authorList>
            <person name="Fulton L."/>
            <person name="Clifton S."/>
            <person name="Fulton B."/>
            <person name="Xu J."/>
            <person name="Minx P."/>
            <person name="Pepin K.H."/>
            <person name="Johnson M."/>
            <person name="Thiruvilangam P."/>
            <person name="Bhonagiri V."/>
            <person name="Nash W.E."/>
            <person name="Mardis E.R."/>
            <person name="Wilson R.K."/>
        </authorList>
    </citation>
    <scope>NUCLEOTIDE SEQUENCE [LARGE SCALE GENOMIC DNA]</scope>
    <source>
        <strain evidence="17 18">DSM 13275</strain>
    </source>
</reference>
<comment type="cofactor">
    <cofactor evidence="13">
        <name>Mg(2+)</name>
        <dbReference type="ChEBI" id="CHEBI:18420"/>
    </cofactor>
</comment>
<dbReference type="EMBL" id="ABWP01000072">
    <property type="protein sequence ID" value="EEA84436.1"/>
    <property type="molecule type" value="Genomic_DNA"/>
</dbReference>
<dbReference type="OrthoDB" id="9810135at2"/>
<dbReference type="PANTHER" id="PTHR11070">
    <property type="entry name" value="UVRD / RECB / PCRA DNA HELICASE FAMILY MEMBER"/>
    <property type="match status" value="1"/>
</dbReference>
<dbReference type="GO" id="GO:0005524">
    <property type="term" value="F:ATP binding"/>
    <property type="evidence" value="ECO:0007669"/>
    <property type="project" value="UniProtKB-UniRule"/>
</dbReference>
<dbReference type="Gene3D" id="3.90.320.10">
    <property type="match status" value="1"/>
</dbReference>
<evidence type="ECO:0000259" key="16">
    <source>
        <dbReference type="PROSITE" id="PS51217"/>
    </source>
</evidence>
<evidence type="ECO:0000313" key="17">
    <source>
        <dbReference type="EMBL" id="EEA84436.1"/>
    </source>
</evidence>
<evidence type="ECO:0000313" key="18">
    <source>
        <dbReference type="Proteomes" id="UP000003178"/>
    </source>
</evidence>
<dbReference type="GO" id="GO:0005829">
    <property type="term" value="C:cytosol"/>
    <property type="evidence" value="ECO:0007669"/>
    <property type="project" value="TreeGrafter"/>
</dbReference>
<evidence type="ECO:0000256" key="10">
    <source>
        <dbReference type="ARBA" id="ARBA00023235"/>
    </source>
</evidence>
<evidence type="ECO:0000256" key="1">
    <source>
        <dbReference type="ARBA" id="ARBA00022722"/>
    </source>
</evidence>
<protein>
    <recommendedName>
        <fullName evidence="13">ATP-dependent helicase/nuclease subunit A</fullName>
        <ecNumber evidence="13">3.1.-.-</ecNumber>
        <ecNumber evidence="13">5.6.2.4</ecNumber>
    </recommendedName>
    <alternativeName>
        <fullName evidence="13">ATP-dependent helicase/nuclease AddA</fullName>
    </alternativeName>
    <alternativeName>
        <fullName evidence="13">DNA 3'-5' helicase AddA</fullName>
    </alternativeName>
</protein>
<keyword evidence="7 13" id="KW-0067">ATP-binding</keyword>
<dbReference type="PROSITE" id="PS51198">
    <property type="entry name" value="UVRD_HELICASE_ATP_BIND"/>
    <property type="match status" value="1"/>
</dbReference>
<keyword evidence="8 13" id="KW-0238">DNA-binding</keyword>
<comment type="catalytic activity">
    <reaction evidence="12 13">
        <text>ATP + H2O = ADP + phosphate + H(+)</text>
        <dbReference type="Rhea" id="RHEA:13065"/>
        <dbReference type="ChEBI" id="CHEBI:15377"/>
        <dbReference type="ChEBI" id="CHEBI:15378"/>
        <dbReference type="ChEBI" id="CHEBI:30616"/>
        <dbReference type="ChEBI" id="CHEBI:43474"/>
        <dbReference type="ChEBI" id="CHEBI:456216"/>
        <dbReference type="EC" id="5.6.2.4"/>
    </reaction>
</comment>
<evidence type="ECO:0000256" key="3">
    <source>
        <dbReference type="ARBA" id="ARBA00022763"/>
    </source>
</evidence>
<feature type="binding site" evidence="14">
    <location>
        <begin position="25"/>
        <end position="32"/>
    </location>
    <ligand>
        <name>ATP</name>
        <dbReference type="ChEBI" id="CHEBI:30616"/>
    </ligand>
</feature>
<dbReference type="InterPro" id="IPR000212">
    <property type="entry name" value="DNA_helicase_UvrD/REP"/>
</dbReference>
<comment type="subunit">
    <text evidence="13">Heterodimer of AddA and AddB/RexB.</text>
</comment>
<dbReference type="STRING" id="500633.CLOHIR_01924"/>
<dbReference type="SUPFAM" id="SSF52540">
    <property type="entry name" value="P-loop containing nucleoside triphosphate hydrolases"/>
    <property type="match status" value="1"/>
</dbReference>
<dbReference type="InterPro" id="IPR038726">
    <property type="entry name" value="PDDEXK_AddAB-type"/>
</dbReference>
<dbReference type="PANTHER" id="PTHR11070:SF48">
    <property type="entry name" value="ATP-DEPENDENT HELICASE_NUCLEASE SUBUNIT A"/>
    <property type="match status" value="1"/>
</dbReference>
<keyword evidence="9 13" id="KW-0234">DNA repair</keyword>
<dbReference type="CDD" id="cd17932">
    <property type="entry name" value="DEXQc_UvrD"/>
    <property type="match status" value="1"/>
</dbReference>
<evidence type="ECO:0000256" key="13">
    <source>
        <dbReference type="HAMAP-Rule" id="MF_01451"/>
    </source>
</evidence>
<dbReference type="Gene3D" id="3.40.50.300">
    <property type="entry name" value="P-loop containing nucleotide triphosphate hydrolases"/>
    <property type="match status" value="4"/>
</dbReference>
<keyword evidence="4 13" id="KW-0378">Hydrolase</keyword>
<feature type="domain" description="UvrD-like helicase C-terminal" evidence="16">
    <location>
        <begin position="527"/>
        <end position="819"/>
    </location>
</feature>
<dbReference type="InterPro" id="IPR014017">
    <property type="entry name" value="DNA_helicase_UvrD-like_C"/>
</dbReference>
<dbReference type="Pfam" id="PF00580">
    <property type="entry name" value="UvrD-helicase"/>
    <property type="match status" value="1"/>
</dbReference>
<name>B6G1B8_PEPHT</name>
<evidence type="ECO:0000259" key="15">
    <source>
        <dbReference type="PROSITE" id="PS51198"/>
    </source>
</evidence>
<dbReference type="EC" id="5.6.2.4" evidence="13"/>
<keyword evidence="18" id="KW-1185">Reference proteome</keyword>
<dbReference type="InterPro" id="IPR011604">
    <property type="entry name" value="PDDEXK-like_dom_sf"/>
</dbReference>
<dbReference type="GO" id="GO:0008408">
    <property type="term" value="F:3'-5' exonuclease activity"/>
    <property type="evidence" value="ECO:0007669"/>
    <property type="project" value="UniProtKB-UniRule"/>
</dbReference>
<dbReference type="InterPro" id="IPR014152">
    <property type="entry name" value="AddA"/>
</dbReference>
<feature type="domain" description="UvrD-like helicase ATP-binding" evidence="15">
    <location>
        <begin position="4"/>
        <end position="489"/>
    </location>
</feature>
<gene>
    <name evidence="13 17" type="primary">addA</name>
    <name evidence="17" type="ORF">CLOHIR_01924</name>
</gene>
<keyword evidence="5 13" id="KW-0347">Helicase</keyword>
<dbReference type="GO" id="GO:0043138">
    <property type="term" value="F:3'-5' DNA helicase activity"/>
    <property type="evidence" value="ECO:0007669"/>
    <property type="project" value="UniProtKB-UniRule"/>
</dbReference>
<dbReference type="GO" id="GO:0016887">
    <property type="term" value="F:ATP hydrolysis activity"/>
    <property type="evidence" value="ECO:0007669"/>
    <property type="project" value="RHEA"/>
</dbReference>
<keyword evidence="6 13" id="KW-0269">Exonuclease</keyword>
<organism evidence="17 18">
    <name type="scientific">Peptacetobacter hiranonis (strain DSM 13275 / JCM 10541 / KCTC 15199 / TO-931)</name>
    <name type="common">Clostridium hiranonis</name>
    <dbReference type="NCBI Taxonomy" id="500633"/>
    <lineage>
        <taxon>Bacteria</taxon>
        <taxon>Bacillati</taxon>
        <taxon>Bacillota</taxon>
        <taxon>Clostridia</taxon>
        <taxon>Peptostreptococcales</taxon>
        <taxon>Peptostreptococcaceae</taxon>
        <taxon>Peptacetobacter</taxon>
    </lineage>
</organism>
<sequence length="1256" mass="146241">MGSTKWTKEQREVIDHRDGNLLVSAAAGSGKTAVLVERIISMILDTEEKVDIDKFLVVTFTNAAASEMRERIGDAISTALEKDPSNEHLQKQILFLNKANITTIHSFCLDVIKNNIHLITLDPNFRIGDTTECQLIAQEAIDEVFEELYEQGYLGDENSEKGKRFLKLIDSFAERNGDNQVQSLIMSIYNFAMSFPNPEKWLNESADAFLVDDDFDFTSSKWGRIVINSVKTEIEDIVGNMEKALATVHPYLGEIENIQKIITESERIDVVYNSLDKGWDDFIKAIGEFYPEDYRKGKKIKKDDPDEMREAWKIATEYRKEAIESMKKVAEMYKNRYSKDIKKEIDMSYPIVRAISDAVLEFWKKFEEAKRDKGIIDFNDIEHFALEILVDEDENGRQIPSETAKRYSEEFKEIFVDEYQDSNLVQEAILSSIANKEMPNRFMVGDVKQSIYRFRQAKPEIFLHKYETYSTEKDKDGRKIMLYKNFRSRKNVLDAVNFIFENIMSKELGEIEYNDDEKLNPGAVFEECYEENAIVGGSCDVHIIEKKANENLTDEQLEEEEDLDNIQIEARAIGKIIKEIVGKNSDGKIQMVYDKEEKRYRQAKYKDIVILLRATSNWASVLTEEFTNMDIPVYADTGTGYFDTIEIKTIVSLLKVIDNPMQDIPLLAVLKSPIYNFTPEELIDIRIVNRNVSFYEAMKIYASFDDCDNKKVRDFLERLDDYQERSSYLSTDELLWYLYNETGYYAYAAILPAGKQRQANLRILFERAKQFEDTSFKGIFNFINFVEKLKKSDSDMGEAKTLSENADVVRIMSIHKSKGLEFPIVICGGMGKRFNKMDMNRGILYHHELGYGPQVVNLETRLSYPSMMKEAMKKQMVVEMLSEEMRVLYVAFTRAKEKLIITGAVNDVEKNLQKWASNSQKVTKNNKLDRYNLLKSASFLDWIMSVAIAHKDARGILPLDSEIVEKNDESEWKFKIHQREDYTLSSEDEEEINLADVLREELTSSREVDYSEIVRNRLDFKYPYQKSVEKSGSISVTEIKRLWNLEREDNLEIDINEIESSRNNKKTEIKRPKFIQENKDEKLSPTHRGSVVHLVMQIINMDRVSTIDEIKNQIEEFVQKEIITQKEADVVNPFKIYKFFKSELGTRMKNADFVGREKAFYTEINMKNLFAKEGIDYDESIMLRGIIDAYFEENGEIVLLDYKTDFVNEENREEVVDRYRKQLEIYAKVIEEITDKKVKEQYIYLFGVDESVRIDT</sequence>
<dbReference type="InterPro" id="IPR014016">
    <property type="entry name" value="UvrD-like_ATP-bd"/>
</dbReference>
<dbReference type="HOGENOM" id="CLU_001114_3_1_9"/>
<evidence type="ECO:0000256" key="5">
    <source>
        <dbReference type="ARBA" id="ARBA00022806"/>
    </source>
</evidence>
<keyword evidence="2 13" id="KW-0547">Nucleotide-binding</keyword>
<evidence type="ECO:0000256" key="4">
    <source>
        <dbReference type="ARBA" id="ARBA00022801"/>
    </source>
</evidence>
<evidence type="ECO:0000256" key="6">
    <source>
        <dbReference type="ARBA" id="ARBA00022839"/>
    </source>
</evidence>
<comment type="caution">
    <text evidence="17">The sequence shown here is derived from an EMBL/GenBank/DDBJ whole genome shotgun (WGS) entry which is preliminary data.</text>
</comment>
<dbReference type="GO" id="GO:0000724">
    <property type="term" value="P:double-strand break repair via homologous recombination"/>
    <property type="evidence" value="ECO:0007669"/>
    <property type="project" value="UniProtKB-UniRule"/>
</dbReference>
<keyword evidence="10 13" id="KW-0413">Isomerase</keyword>
<keyword evidence="3 13" id="KW-0227">DNA damage</keyword>
<dbReference type="InterPro" id="IPR027417">
    <property type="entry name" value="P-loop_NTPase"/>
</dbReference>
<dbReference type="PROSITE" id="PS51217">
    <property type="entry name" value="UVRD_HELICASE_CTER"/>
    <property type="match status" value="1"/>
</dbReference>
<dbReference type="GO" id="GO:0003690">
    <property type="term" value="F:double-stranded DNA binding"/>
    <property type="evidence" value="ECO:0007669"/>
    <property type="project" value="UniProtKB-UniRule"/>
</dbReference>
<dbReference type="Proteomes" id="UP000003178">
    <property type="component" value="Unassembled WGS sequence"/>
</dbReference>
<dbReference type="Pfam" id="PF13361">
    <property type="entry name" value="UvrD_C"/>
    <property type="match status" value="1"/>
</dbReference>
<proteinExistence type="inferred from homology"/>
<evidence type="ECO:0000256" key="9">
    <source>
        <dbReference type="ARBA" id="ARBA00023204"/>
    </source>
</evidence>
<accession>B6G1B8</accession>
<evidence type="ECO:0000256" key="14">
    <source>
        <dbReference type="PROSITE-ProRule" id="PRU00560"/>
    </source>
</evidence>
<dbReference type="FunFam" id="3.40.50.300:FF:001236">
    <property type="entry name" value="ATP-dependent helicase/nuclease subunit A"/>
    <property type="match status" value="1"/>
</dbReference>
<comment type="catalytic activity">
    <reaction evidence="11 13">
        <text>Couples ATP hydrolysis with the unwinding of duplex DNA by translocating in the 3'-5' direction.</text>
        <dbReference type="EC" id="5.6.2.4"/>
    </reaction>
</comment>
<dbReference type="RefSeq" id="WP_006440786.1">
    <property type="nucleotide sequence ID" value="NZ_DS995359.1"/>
</dbReference>
<comment type="function">
    <text evidence="13">The heterodimer acts as both an ATP-dependent DNA helicase and an ATP-dependent, dual-direction single-stranded exonuclease. Recognizes the chi site generating a DNA molecule suitable for the initiation of homologous recombination. The AddA nuclease domain is required for chi fragment generation; this subunit has the helicase and 3' -&gt; 5' nuclease activities.</text>
</comment>
<keyword evidence="1 13" id="KW-0540">Nuclease</keyword>
<evidence type="ECO:0000256" key="7">
    <source>
        <dbReference type="ARBA" id="ARBA00022840"/>
    </source>
</evidence>
<dbReference type="eggNOG" id="COG1074">
    <property type="taxonomic scope" value="Bacteria"/>
</dbReference>
<dbReference type="HAMAP" id="MF_01451">
    <property type="entry name" value="AddA"/>
    <property type="match status" value="1"/>
</dbReference>
<dbReference type="AlphaFoldDB" id="B6G1B8"/>
<dbReference type="SUPFAM" id="SSF52980">
    <property type="entry name" value="Restriction endonuclease-like"/>
    <property type="match status" value="1"/>
</dbReference>
<dbReference type="NCBIfam" id="TIGR02785">
    <property type="entry name" value="addA_Gpos"/>
    <property type="match status" value="1"/>
</dbReference>
<dbReference type="GO" id="GO:0033202">
    <property type="term" value="C:DNA helicase complex"/>
    <property type="evidence" value="ECO:0007669"/>
    <property type="project" value="TreeGrafter"/>
</dbReference>
<dbReference type="EC" id="3.1.-.-" evidence="13"/>
<comment type="similarity">
    <text evidence="13">Belongs to the helicase family. AddA subfamily.</text>
</comment>
<evidence type="ECO:0000256" key="8">
    <source>
        <dbReference type="ARBA" id="ARBA00023125"/>
    </source>
</evidence>